<organism evidence="1 2">
    <name type="scientific">Leptonema illini DSM 21528</name>
    <dbReference type="NCBI Taxonomy" id="929563"/>
    <lineage>
        <taxon>Bacteria</taxon>
        <taxon>Pseudomonadati</taxon>
        <taxon>Spirochaetota</taxon>
        <taxon>Spirochaetia</taxon>
        <taxon>Leptospirales</taxon>
        <taxon>Leptospiraceae</taxon>
        <taxon>Leptonema</taxon>
    </lineage>
</organism>
<evidence type="ECO:0000313" key="1">
    <source>
        <dbReference type="EMBL" id="EHQ07209.1"/>
    </source>
</evidence>
<proteinExistence type="predicted"/>
<evidence type="ECO:0000313" key="2">
    <source>
        <dbReference type="Proteomes" id="UP000005737"/>
    </source>
</evidence>
<dbReference type="AlphaFoldDB" id="H2CKA6"/>
<reference evidence="1 2" key="1">
    <citation type="submission" date="2011-10" db="EMBL/GenBank/DDBJ databases">
        <title>The Improved High-Quality Draft genome of Leptonema illini DSM 21528.</title>
        <authorList>
            <consortium name="US DOE Joint Genome Institute (JGI-PGF)"/>
            <person name="Lucas S."/>
            <person name="Copeland A."/>
            <person name="Lapidus A."/>
            <person name="Glavina del Rio T."/>
            <person name="Dalin E."/>
            <person name="Tice H."/>
            <person name="Bruce D."/>
            <person name="Goodwin L."/>
            <person name="Pitluck S."/>
            <person name="Peters L."/>
            <person name="Mikhailova N."/>
            <person name="Held B."/>
            <person name="Kyrpides N."/>
            <person name="Mavromatis K."/>
            <person name="Ivanova N."/>
            <person name="Markowitz V."/>
            <person name="Cheng J.-F."/>
            <person name="Hugenholtz P."/>
            <person name="Woyke T."/>
            <person name="Wu D."/>
            <person name="Gronow S."/>
            <person name="Wellnitz S."/>
            <person name="Brambilla E.-M."/>
            <person name="Klenk H.-P."/>
            <person name="Eisen J.A."/>
        </authorList>
    </citation>
    <scope>NUCLEOTIDE SEQUENCE [LARGE SCALE GENOMIC DNA]</scope>
    <source>
        <strain evidence="1 2">DSM 21528</strain>
    </source>
</reference>
<dbReference type="EMBL" id="JH597773">
    <property type="protein sequence ID" value="EHQ07209.1"/>
    <property type="molecule type" value="Genomic_DNA"/>
</dbReference>
<dbReference type="Proteomes" id="UP000005737">
    <property type="component" value="Unassembled WGS sequence"/>
</dbReference>
<dbReference type="HOGENOM" id="CLU_868174_0_0_12"/>
<sequence>MLSGPGRPSINAGISSTGTAHVLFADSPNTGQTGTVIVKVAHGTTWINQTLDSISATLYAPLPLDLAVNASGAAIATWYNTQNRASFFAGAGTYAVPTTVTSYCTSPAVALWSSGHGLMVCGSLSSFEFNGTAFSGPTTVNSLSTNDNALAYTPAGLTVYSGWYQAENHVYTYSTGSGWIDRSGPGNAMNIPTAADLNDSGQLLTIVSDGSNISGYYWNGAAWDFGTNLYSLPHQALRTTLDSSGNGVAAWAGAGSISIRFFSGGTWAPTNINLTNATIGTGPVIAASETGRAYIAWTETSGSNVIFPQYSGGNHAICCA</sequence>
<keyword evidence="2" id="KW-1185">Reference proteome</keyword>
<gene>
    <name evidence="1" type="ORF">Lepil_2536</name>
</gene>
<name>H2CKA6_9LEPT</name>
<protein>
    <submittedName>
        <fullName evidence="1">Uncharacterized protein</fullName>
    </submittedName>
</protein>
<accession>H2CKA6</accession>